<evidence type="ECO:0000256" key="2">
    <source>
        <dbReference type="ARBA" id="ARBA00022741"/>
    </source>
</evidence>
<comment type="pathway">
    <text evidence="5">Cofactor biosynthesis; coenzyme A biosynthesis; CoA from (R)-pantothenate: step 5/5.</text>
</comment>
<dbReference type="PANTHER" id="PTHR10695">
    <property type="entry name" value="DEPHOSPHO-COA KINASE-RELATED"/>
    <property type="match status" value="1"/>
</dbReference>
<protein>
    <recommendedName>
        <fullName evidence="5 6">Dephospho-CoA kinase</fullName>
        <ecNumber evidence="5 6">2.7.1.24</ecNumber>
    </recommendedName>
    <alternativeName>
        <fullName evidence="5">Dephosphocoenzyme A kinase</fullName>
    </alternativeName>
</protein>
<evidence type="ECO:0000313" key="8">
    <source>
        <dbReference type="Proteomes" id="UP000273982"/>
    </source>
</evidence>
<dbReference type="Proteomes" id="UP000273982">
    <property type="component" value="Chromosome"/>
</dbReference>
<name>A0A3G8MBR5_9HYPH</name>
<organism evidence="7 8">
    <name type="scientific">Methylocystis rosea</name>
    <dbReference type="NCBI Taxonomy" id="173366"/>
    <lineage>
        <taxon>Bacteria</taxon>
        <taxon>Pseudomonadati</taxon>
        <taxon>Pseudomonadota</taxon>
        <taxon>Alphaproteobacteria</taxon>
        <taxon>Hyphomicrobiales</taxon>
        <taxon>Methylocystaceae</taxon>
        <taxon>Methylocystis</taxon>
    </lineage>
</organism>
<dbReference type="GO" id="GO:0005524">
    <property type="term" value="F:ATP binding"/>
    <property type="evidence" value="ECO:0007669"/>
    <property type="project" value="UniProtKB-UniRule"/>
</dbReference>
<dbReference type="InterPro" id="IPR027417">
    <property type="entry name" value="P-loop_NTPase"/>
</dbReference>
<comment type="similarity">
    <text evidence="1 5">Belongs to the CoaE family.</text>
</comment>
<dbReference type="InterPro" id="IPR001977">
    <property type="entry name" value="Depp_CoAkinase"/>
</dbReference>
<keyword evidence="5 7" id="KW-0418">Kinase</keyword>
<dbReference type="GO" id="GO:0015937">
    <property type="term" value="P:coenzyme A biosynthetic process"/>
    <property type="evidence" value="ECO:0007669"/>
    <property type="project" value="UniProtKB-UniRule"/>
</dbReference>
<keyword evidence="3 5" id="KW-0067">ATP-binding</keyword>
<dbReference type="EC" id="2.7.1.24" evidence="5 6"/>
<dbReference type="HAMAP" id="MF_00376">
    <property type="entry name" value="Dephospho_CoA_kinase"/>
    <property type="match status" value="1"/>
</dbReference>
<evidence type="ECO:0000256" key="1">
    <source>
        <dbReference type="ARBA" id="ARBA00009018"/>
    </source>
</evidence>
<dbReference type="GO" id="GO:0005737">
    <property type="term" value="C:cytoplasm"/>
    <property type="evidence" value="ECO:0007669"/>
    <property type="project" value="UniProtKB-SubCell"/>
</dbReference>
<keyword evidence="4 5" id="KW-0173">Coenzyme A biosynthesis</keyword>
<keyword evidence="5" id="KW-0963">Cytoplasm</keyword>
<dbReference type="UniPathway" id="UPA00241">
    <property type="reaction ID" value="UER00356"/>
</dbReference>
<keyword evidence="5 7" id="KW-0808">Transferase</keyword>
<dbReference type="AlphaFoldDB" id="A0A3G8MBR5"/>
<dbReference type="KEGG" id="mros:EHO51_14620"/>
<dbReference type="GO" id="GO:0004140">
    <property type="term" value="F:dephospho-CoA kinase activity"/>
    <property type="evidence" value="ECO:0007669"/>
    <property type="project" value="UniProtKB-UniRule"/>
</dbReference>
<dbReference type="PROSITE" id="PS51219">
    <property type="entry name" value="DPCK"/>
    <property type="match status" value="1"/>
</dbReference>
<evidence type="ECO:0000313" key="7">
    <source>
        <dbReference type="EMBL" id="AZG78660.1"/>
    </source>
</evidence>
<dbReference type="Gene3D" id="3.40.50.300">
    <property type="entry name" value="P-loop containing nucleotide triphosphate hydrolases"/>
    <property type="match status" value="1"/>
</dbReference>
<sequence>MLRVGLTGSIGMGKSTTADMFRAEGVAVLDSDQLVHDLYRGPAAAEIEHAFPGVVVNGVVDRPRLAARVLDDPAALKRLEAIVHPMVWAARDALIEERKNQGDRIVVFDIPLLFETGAEKDFDVIVVVTAPEDVQKARVLAREGMTAEKFASILSKQTPDSEKRARADFVVHTDQGLDAARKEVRNIVKALEARLG</sequence>
<evidence type="ECO:0000256" key="4">
    <source>
        <dbReference type="ARBA" id="ARBA00022993"/>
    </source>
</evidence>
<comment type="function">
    <text evidence="5">Catalyzes the phosphorylation of the 3'-hydroxyl group of dephosphocoenzyme A to form coenzyme A.</text>
</comment>
<keyword evidence="2 5" id="KW-0547">Nucleotide-binding</keyword>
<dbReference type="Pfam" id="PF01121">
    <property type="entry name" value="CoaE"/>
    <property type="match status" value="1"/>
</dbReference>
<dbReference type="PANTHER" id="PTHR10695:SF46">
    <property type="entry name" value="BIFUNCTIONAL COENZYME A SYNTHASE-RELATED"/>
    <property type="match status" value="1"/>
</dbReference>
<comment type="catalytic activity">
    <reaction evidence="5">
        <text>3'-dephospho-CoA + ATP = ADP + CoA + H(+)</text>
        <dbReference type="Rhea" id="RHEA:18245"/>
        <dbReference type="ChEBI" id="CHEBI:15378"/>
        <dbReference type="ChEBI" id="CHEBI:30616"/>
        <dbReference type="ChEBI" id="CHEBI:57287"/>
        <dbReference type="ChEBI" id="CHEBI:57328"/>
        <dbReference type="ChEBI" id="CHEBI:456216"/>
        <dbReference type="EC" id="2.7.1.24"/>
    </reaction>
</comment>
<comment type="subcellular location">
    <subcellularLocation>
        <location evidence="5">Cytoplasm</location>
    </subcellularLocation>
</comment>
<dbReference type="EMBL" id="CP034086">
    <property type="protein sequence ID" value="AZG78660.1"/>
    <property type="molecule type" value="Genomic_DNA"/>
</dbReference>
<gene>
    <name evidence="5" type="primary">coaE</name>
    <name evidence="7" type="ORF">EHO51_14620</name>
</gene>
<evidence type="ECO:0000256" key="3">
    <source>
        <dbReference type="ARBA" id="ARBA00022840"/>
    </source>
</evidence>
<proteinExistence type="inferred from homology"/>
<accession>A0A3G8MBR5</accession>
<dbReference type="RefSeq" id="WP_124740177.1">
    <property type="nucleotide sequence ID" value="NZ_CP034086.1"/>
</dbReference>
<dbReference type="NCBIfam" id="TIGR00152">
    <property type="entry name" value="dephospho-CoA kinase"/>
    <property type="match status" value="1"/>
</dbReference>
<dbReference type="CDD" id="cd02022">
    <property type="entry name" value="DPCK"/>
    <property type="match status" value="1"/>
</dbReference>
<reference evidence="7 8" key="1">
    <citation type="submission" date="2018-11" db="EMBL/GenBank/DDBJ databases">
        <title>Genome squencing of methanotrophic bacteria isolated from alkaline groundwater in Korea.</title>
        <authorList>
            <person name="Nguyen L.N."/>
        </authorList>
    </citation>
    <scope>NUCLEOTIDE SEQUENCE [LARGE SCALE GENOMIC DNA]</scope>
    <source>
        <strain evidence="7 8">GW6</strain>
    </source>
</reference>
<evidence type="ECO:0000256" key="5">
    <source>
        <dbReference type="HAMAP-Rule" id="MF_00376"/>
    </source>
</evidence>
<feature type="binding site" evidence="5">
    <location>
        <begin position="11"/>
        <end position="16"/>
    </location>
    <ligand>
        <name>ATP</name>
        <dbReference type="ChEBI" id="CHEBI:30616"/>
    </ligand>
</feature>
<dbReference type="SUPFAM" id="SSF52540">
    <property type="entry name" value="P-loop containing nucleoside triphosphate hydrolases"/>
    <property type="match status" value="1"/>
</dbReference>
<evidence type="ECO:0000256" key="6">
    <source>
        <dbReference type="NCBIfam" id="TIGR00152"/>
    </source>
</evidence>